<dbReference type="PANTHER" id="PTHR10000">
    <property type="entry name" value="PHOSPHOSERINE PHOSPHATASE"/>
    <property type="match status" value="1"/>
</dbReference>
<dbReference type="AlphaFoldDB" id="A0AAW6SVJ6"/>
<evidence type="ECO:0000313" key="1">
    <source>
        <dbReference type="EMBL" id="MDH5162193.1"/>
    </source>
</evidence>
<dbReference type="Gene3D" id="3.40.50.1000">
    <property type="entry name" value="HAD superfamily/HAD-like"/>
    <property type="match status" value="1"/>
</dbReference>
<dbReference type="Pfam" id="PF08282">
    <property type="entry name" value="Hydrolase_3"/>
    <property type="match status" value="1"/>
</dbReference>
<dbReference type="SUPFAM" id="SSF56784">
    <property type="entry name" value="HAD-like"/>
    <property type="match status" value="1"/>
</dbReference>
<dbReference type="RefSeq" id="WP_280617183.1">
    <property type="nucleotide sequence ID" value="NZ_JAROYP010000008.1"/>
</dbReference>
<dbReference type="GO" id="GO:0005829">
    <property type="term" value="C:cytosol"/>
    <property type="evidence" value="ECO:0007669"/>
    <property type="project" value="TreeGrafter"/>
</dbReference>
<dbReference type="GO" id="GO:0016791">
    <property type="term" value="F:phosphatase activity"/>
    <property type="evidence" value="ECO:0007669"/>
    <property type="project" value="TreeGrafter"/>
</dbReference>
<dbReference type="InterPro" id="IPR036412">
    <property type="entry name" value="HAD-like_sf"/>
</dbReference>
<name>A0AAW6SVJ6_9BACI</name>
<dbReference type="Gene3D" id="3.30.1240.10">
    <property type="match status" value="1"/>
</dbReference>
<dbReference type="GO" id="GO:0000287">
    <property type="term" value="F:magnesium ion binding"/>
    <property type="evidence" value="ECO:0007669"/>
    <property type="project" value="TreeGrafter"/>
</dbReference>
<evidence type="ECO:0000313" key="2">
    <source>
        <dbReference type="Proteomes" id="UP001159179"/>
    </source>
</evidence>
<dbReference type="Proteomes" id="UP001159179">
    <property type="component" value="Unassembled WGS sequence"/>
</dbReference>
<sequence length="172" mass="19795">MEPGKLLERHFISIDTIQKLHKMAIATHSWFWGYSEQGLFKKRDWPANFIEQHWMKFGVRHDNQSVIHWIYEEICNWGDLEITKSSRKSLEISVRGTTKKNGIKKVCDLLDISMEEVMAIGDSWNDLQLIQTAGLGVAMGNGNEDIKKTADWITDTNEQDGVAKAITRYLLV</sequence>
<protein>
    <submittedName>
        <fullName evidence="1">HAD hydrolase family protein</fullName>
    </submittedName>
</protein>
<dbReference type="PANTHER" id="PTHR10000:SF55">
    <property type="entry name" value="5-AMINO-6-(5-PHOSPHO-D-RIBITYLAMINO)URACIL PHOSPHATASE YCSE"/>
    <property type="match status" value="1"/>
</dbReference>
<gene>
    <name evidence="1" type="ORF">P5X88_14760</name>
</gene>
<reference evidence="1" key="1">
    <citation type="submission" date="2023-03" db="EMBL/GenBank/DDBJ databases">
        <title>Bacterial isolates from washroom surfaces on a university campus.</title>
        <authorList>
            <person name="Holman D.B."/>
            <person name="Gzyl K.E."/>
            <person name="Taheri A.E."/>
        </authorList>
    </citation>
    <scope>NUCLEOTIDE SEQUENCE</scope>
    <source>
        <strain evidence="1">RD03</strain>
    </source>
</reference>
<dbReference type="InterPro" id="IPR023214">
    <property type="entry name" value="HAD_sf"/>
</dbReference>
<accession>A0AAW6SVJ6</accession>
<dbReference type="PROSITE" id="PS01229">
    <property type="entry name" value="COF_2"/>
    <property type="match status" value="1"/>
</dbReference>
<proteinExistence type="predicted"/>
<keyword evidence="1" id="KW-0378">Hydrolase</keyword>
<comment type="caution">
    <text evidence="1">The sequence shown here is derived from an EMBL/GenBank/DDBJ whole genome shotgun (WGS) entry which is preliminary data.</text>
</comment>
<organism evidence="1 2">
    <name type="scientific">Heyndrickxia oleronia</name>
    <dbReference type="NCBI Taxonomy" id="38875"/>
    <lineage>
        <taxon>Bacteria</taxon>
        <taxon>Bacillati</taxon>
        <taxon>Bacillota</taxon>
        <taxon>Bacilli</taxon>
        <taxon>Bacillales</taxon>
        <taxon>Bacillaceae</taxon>
        <taxon>Heyndrickxia</taxon>
    </lineage>
</organism>
<dbReference type="EMBL" id="JAROYP010000008">
    <property type="protein sequence ID" value="MDH5162193.1"/>
    <property type="molecule type" value="Genomic_DNA"/>
</dbReference>